<evidence type="ECO:0000313" key="4">
    <source>
        <dbReference type="Proteomes" id="UP000799118"/>
    </source>
</evidence>
<reference evidence="3" key="1">
    <citation type="journal article" date="2019" name="Environ. Microbiol.">
        <title>Fungal ecological strategies reflected in gene transcription - a case study of two litter decomposers.</title>
        <authorList>
            <person name="Barbi F."/>
            <person name="Kohler A."/>
            <person name="Barry K."/>
            <person name="Baskaran P."/>
            <person name="Daum C."/>
            <person name="Fauchery L."/>
            <person name="Ihrmark K."/>
            <person name="Kuo A."/>
            <person name="LaButti K."/>
            <person name="Lipzen A."/>
            <person name="Morin E."/>
            <person name="Grigoriev I.V."/>
            <person name="Henrissat B."/>
            <person name="Lindahl B."/>
            <person name="Martin F."/>
        </authorList>
    </citation>
    <scope>NUCLEOTIDE SEQUENCE</scope>
    <source>
        <strain evidence="3">JB14</strain>
    </source>
</reference>
<proteinExistence type="predicted"/>
<gene>
    <name evidence="3" type="ORF">BT96DRAFT_931906</name>
</gene>
<evidence type="ECO:0000256" key="2">
    <source>
        <dbReference type="SAM" id="Phobius"/>
    </source>
</evidence>
<keyword evidence="2" id="KW-0472">Membrane</keyword>
<dbReference type="EMBL" id="ML769388">
    <property type="protein sequence ID" value="KAE9409097.1"/>
    <property type="molecule type" value="Genomic_DNA"/>
</dbReference>
<keyword evidence="4" id="KW-1185">Reference proteome</keyword>
<dbReference type="OrthoDB" id="2968085at2759"/>
<dbReference type="Proteomes" id="UP000799118">
    <property type="component" value="Unassembled WGS sequence"/>
</dbReference>
<keyword evidence="2" id="KW-0812">Transmembrane</keyword>
<name>A0A6A4IJD3_9AGAR</name>
<sequence>MIYNITTTLNSSPSFLTLMWCRVYTSIGFIVSLASIVVVWMLPSAASPMPERKFIKCTSRRSSIISVESTTSTLVNETPEPVSEDKKDTRKTRRASISESLFNNAIVLHRPKPLRPICRRLTSTVQTTVITPASKLSSQIAPRTKASAHKILTKVAKFSRKGVKFVRKLQNSKLHVDEYIMNALP</sequence>
<protein>
    <submittedName>
        <fullName evidence="3">Uncharacterized protein</fullName>
    </submittedName>
</protein>
<accession>A0A6A4IJD3</accession>
<dbReference type="AlphaFoldDB" id="A0A6A4IJD3"/>
<keyword evidence="2" id="KW-1133">Transmembrane helix</keyword>
<feature type="region of interest" description="Disordered" evidence="1">
    <location>
        <begin position="70"/>
        <end position="93"/>
    </location>
</feature>
<evidence type="ECO:0000256" key="1">
    <source>
        <dbReference type="SAM" id="MobiDB-lite"/>
    </source>
</evidence>
<organism evidence="3 4">
    <name type="scientific">Gymnopus androsaceus JB14</name>
    <dbReference type="NCBI Taxonomy" id="1447944"/>
    <lineage>
        <taxon>Eukaryota</taxon>
        <taxon>Fungi</taxon>
        <taxon>Dikarya</taxon>
        <taxon>Basidiomycota</taxon>
        <taxon>Agaricomycotina</taxon>
        <taxon>Agaricomycetes</taxon>
        <taxon>Agaricomycetidae</taxon>
        <taxon>Agaricales</taxon>
        <taxon>Marasmiineae</taxon>
        <taxon>Omphalotaceae</taxon>
        <taxon>Gymnopus</taxon>
    </lineage>
</organism>
<feature type="transmembrane region" description="Helical" evidence="2">
    <location>
        <begin position="23"/>
        <end position="43"/>
    </location>
</feature>
<evidence type="ECO:0000313" key="3">
    <source>
        <dbReference type="EMBL" id="KAE9409097.1"/>
    </source>
</evidence>